<gene>
    <name evidence="1" type="ORF">L1987_59298</name>
</gene>
<reference evidence="1 2" key="2">
    <citation type="journal article" date="2022" name="Mol. Ecol. Resour.">
        <title>The genomes of chicory, endive, great burdock and yacon provide insights into Asteraceae paleo-polyploidization history and plant inulin production.</title>
        <authorList>
            <person name="Fan W."/>
            <person name="Wang S."/>
            <person name="Wang H."/>
            <person name="Wang A."/>
            <person name="Jiang F."/>
            <person name="Liu H."/>
            <person name="Zhao H."/>
            <person name="Xu D."/>
            <person name="Zhang Y."/>
        </authorList>
    </citation>
    <scope>NUCLEOTIDE SEQUENCE [LARGE SCALE GENOMIC DNA]</scope>
    <source>
        <strain evidence="2">cv. Yunnan</strain>
        <tissue evidence="1">Leaves</tissue>
    </source>
</reference>
<dbReference type="Proteomes" id="UP001056120">
    <property type="component" value="Linkage Group LG20"/>
</dbReference>
<accession>A0ACB9D4U3</accession>
<reference evidence="2" key="1">
    <citation type="journal article" date="2022" name="Mol. Ecol. Resour.">
        <title>The genomes of chicory, endive, great burdock and yacon provide insights into Asteraceae palaeo-polyploidization history and plant inulin production.</title>
        <authorList>
            <person name="Fan W."/>
            <person name="Wang S."/>
            <person name="Wang H."/>
            <person name="Wang A."/>
            <person name="Jiang F."/>
            <person name="Liu H."/>
            <person name="Zhao H."/>
            <person name="Xu D."/>
            <person name="Zhang Y."/>
        </authorList>
    </citation>
    <scope>NUCLEOTIDE SEQUENCE [LARGE SCALE GENOMIC DNA]</scope>
    <source>
        <strain evidence="2">cv. Yunnan</strain>
    </source>
</reference>
<comment type="caution">
    <text evidence="1">The sequence shown here is derived from an EMBL/GenBank/DDBJ whole genome shotgun (WGS) entry which is preliminary data.</text>
</comment>
<sequence>MVGTDETLSTEVHVGFSRKLVERMACTELNDEDDAEGLDWFTRLHTFIPPPLPPIPGTLLLTNPKFLFPRLKSTHSVSSHFSVRISVSKDSPSVAVVGVTTAGRHQPGNTSTHFHPSNRVSMGKEQDPQKLKKIAASLVIVDSSAQKVKNNMPNLSAISAGRNRGPK</sequence>
<evidence type="ECO:0000313" key="1">
    <source>
        <dbReference type="EMBL" id="KAI3741624.1"/>
    </source>
</evidence>
<protein>
    <submittedName>
        <fullName evidence="1">Uncharacterized protein</fullName>
    </submittedName>
</protein>
<name>A0ACB9D4U3_9ASTR</name>
<proteinExistence type="predicted"/>
<evidence type="ECO:0000313" key="2">
    <source>
        <dbReference type="Proteomes" id="UP001056120"/>
    </source>
</evidence>
<organism evidence="1 2">
    <name type="scientific">Smallanthus sonchifolius</name>
    <dbReference type="NCBI Taxonomy" id="185202"/>
    <lineage>
        <taxon>Eukaryota</taxon>
        <taxon>Viridiplantae</taxon>
        <taxon>Streptophyta</taxon>
        <taxon>Embryophyta</taxon>
        <taxon>Tracheophyta</taxon>
        <taxon>Spermatophyta</taxon>
        <taxon>Magnoliopsida</taxon>
        <taxon>eudicotyledons</taxon>
        <taxon>Gunneridae</taxon>
        <taxon>Pentapetalae</taxon>
        <taxon>asterids</taxon>
        <taxon>campanulids</taxon>
        <taxon>Asterales</taxon>
        <taxon>Asteraceae</taxon>
        <taxon>Asteroideae</taxon>
        <taxon>Heliantheae alliance</taxon>
        <taxon>Millerieae</taxon>
        <taxon>Smallanthus</taxon>
    </lineage>
</organism>
<keyword evidence="2" id="KW-1185">Reference proteome</keyword>
<dbReference type="EMBL" id="CM042037">
    <property type="protein sequence ID" value="KAI3741624.1"/>
    <property type="molecule type" value="Genomic_DNA"/>
</dbReference>